<keyword evidence="2" id="KW-0645">Protease</keyword>
<dbReference type="PROSITE" id="PS51782">
    <property type="entry name" value="LYSM"/>
    <property type="match status" value="1"/>
</dbReference>
<accession>A0ABT0RES4</accession>
<keyword evidence="10" id="KW-1185">Reference proteome</keyword>
<keyword evidence="3" id="KW-0479">Metal-binding</keyword>
<reference evidence="9" key="1">
    <citation type="submission" date="2022-05" db="EMBL/GenBank/DDBJ databases">
        <authorList>
            <person name="Jo J.-H."/>
            <person name="Im W.-T."/>
        </authorList>
    </citation>
    <scope>NUCLEOTIDE SEQUENCE</scope>
    <source>
        <strain evidence="9">RG327</strain>
    </source>
</reference>
<comment type="caution">
    <text evidence="9">The sequence shown here is derived from an EMBL/GenBank/DDBJ whole genome shotgun (WGS) entry which is preliminary data.</text>
</comment>
<proteinExistence type="predicted"/>
<comment type="cofactor">
    <cofactor evidence="1">
        <name>Zn(2+)</name>
        <dbReference type="ChEBI" id="CHEBI:29105"/>
    </cofactor>
</comment>
<dbReference type="RefSeq" id="WP_249867681.1">
    <property type="nucleotide sequence ID" value="NZ_JAMGBC010000001.1"/>
</dbReference>
<gene>
    <name evidence="9" type="ORF">LZ519_05335</name>
</gene>
<dbReference type="Gene3D" id="3.30.2010.10">
    <property type="entry name" value="Metalloproteases ('zincins'), catalytic domain"/>
    <property type="match status" value="1"/>
</dbReference>
<dbReference type="InterPro" id="IPR001915">
    <property type="entry name" value="Peptidase_M48"/>
</dbReference>
<dbReference type="EC" id="3.4.24.-" evidence="9"/>
<evidence type="ECO:0000259" key="8">
    <source>
        <dbReference type="PROSITE" id="PS51782"/>
    </source>
</evidence>
<dbReference type="CDD" id="cd00118">
    <property type="entry name" value="LysM"/>
    <property type="match status" value="1"/>
</dbReference>
<dbReference type="Pfam" id="PF01435">
    <property type="entry name" value="Peptidase_M48"/>
    <property type="match status" value="1"/>
</dbReference>
<dbReference type="Pfam" id="PF01476">
    <property type="entry name" value="LysM"/>
    <property type="match status" value="1"/>
</dbReference>
<dbReference type="Gene3D" id="3.10.350.10">
    <property type="entry name" value="LysM domain"/>
    <property type="match status" value="1"/>
</dbReference>
<evidence type="ECO:0000256" key="1">
    <source>
        <dbReference type="ARBA" id="ARBA00001947"/>
    </source>
</evidence>
<evidence type="ECO:0000256" key="3">
    <source>
        <dbReference type="ARBA" id="ARBA00022723"/>
    </source>
</evidence>
<dbReference type="InterPro" id="IPR051156">
    <property type="entry name" value="Mito/Outer_Membr_Metalloprot"/>
</dbReference>
<feature type="domain" description="LysM" evidence="8">
    <location>
        <begin position="434"/>
        <end position="481"/>
    </location>
</feature>
<dbReference type="PANTHER" id="PTHR22726:SF1">
    <property type="entry name" value="METALLOENDOPEPTIDASE OMA1, MITOCHONDRIAL"/>
    <property type="match status" value="1"/>
</dbReference>
<dbReference type="Proteomes" id="UP001165343">
    <property type="component" value="Unassembled WGS sequence"/>
</dbReference>
<keyword evidence="7" id="KW-0732">Signal</keyword>
<protein>
    <submittedName>
        <fullName evidence="9">M48 family metalloprotease</fullName>
        <ecNumber evidence="9">3.4.24.-</ecNumber>
    </submittedName>
</protein>
<evidence type="ECO:0000313" key="9">
    <source>
        <dbReference type="EMBL" id="MCL6678741.1"/>
    </source>
</evidence>
<sequence>MSKALLLLSAAALVASGTAVTAQYAVRSLDPRLVAEARQEHTQVVEQYGGAETGPRAAYVDEVGHRVAAFSGVENPAGTYRFTLLNSAVENAFSVPGGYIYITRQLMTLMDDEAELAFALGHEVGHVAAAHAQQREQAERRAVRQQLPWILLGGIFGGNFGNAVANRGLLRAELQTLSFSRDQEYQADDLGLRYLVAAGYNPSGGAEILGALTRNSALQARVQGKDSRKLPEWAMTHPLSENRMQRAFAEAQSTGRLGTGITNRDAFLQRIDGMFVDDDPAQGVIDGRTFLHPDLRIQFTVPVGYLMDNGTRAVDISGSAGQAQFGGGRYNGTLENYIYSALQELLGDRRVPIPQPRRTVINGIPAAFTVTRTRTSSGVVDLAVVAYQWAPGTVYHFVTLTSGGAGLGQFASMIQSIRKITPSEAAAIRPRVIDVVTVAPGDTVQSLSSRMAYRDFKMERFVSLNGLSPGARLAPGQKVKLIVYGERRS</sequence>
<dbReference type="EMBL" id="JAMGBC010000001">
    <property type="protein sequence ID" value="MCL6678741.1"/>
    <property type="molecule type" value="Genomic_DNA"/>
</dbReference>
<keyword evidence="5" id="KW-0862">Zinc</keyword>
<evidence type="ECO:0000313" key="10">
    <source>
        <dbReference type="Proteomes" id="UP001165343"/>
    </source>
</evidence>
<keyword evidence="6 9" id="KW-0482">Metalloprotease</keyword>
<evidence type="ECO:0000256" key="6">
    <source>
        <dbReference type="ARBA" id="ARBA00023049"/>
    </source>
</evidence>
<dbReference type="PANTHER" id="PTHR22726">
    <property type="entry name" value="METALLOENDOPEPTIDASE OMA1"/>
    <property type="match status" value="1"/>
</dbReference>
<dbReference type="GO" id="GO:0008237">
    <property type="term" value="F:metallopeptidase activity"/>
    <property type="evidence" value="ECO:0007669"/>
    <property type="project" value="UniProtKB-KW"/>
</dbReference>
<feature type="chain" id="PRO_5046078161" evidence="7">
    <location>
        <begin position="22"/>
        <end position="489"/>
    </location>
</feature>
<dbReference type="CDD" id="cd07324">
    <property type="entry name" value="M48C_Oma1-like"/>
    <property type="match status" value="1"/>
</dbReference>
<evidence type="ECO:0000256" key="2">
    <source>
        <dbReference type="ARBA" id="ARBA00022670"/>
    </source>
</evidence>
<keyword evidence="4 9" id="KW-0378">Hydrolase</keyword>
<evidence type="ECO:0000256" key="5">
    <source>
        <dbReference type="ARBA" id="ARBA00022833"/>
    </source>
</evidence>
<evidence type="ECO:0000256" key="7">
    <source>
        <dbReference type="SAM" id="SignalP"/>
    </source>
</evidence>
<evidence type="ECO:0000256" key="4">
    <source>
        <dbReference type="ARBA" id="ARBA00022801"/>
    </source>
</evidence>
<organism evidence="9 10">
    <name type="scientific">Sphingomonas anseongensis</name>
    <dbReference type="NCBI Taxonomy" id="2908207"/>
    <lineage>
        <taxon>Bacteria</taxon>
        <taxon>Pseudomonadati</taxon>
        <taxon>Pseudomonadota</taxon>
        <taxon>Alphaproteobacteria</taxon>
        <taxon>Sphingomonadales</taxon>
        <taxon>Sphingomonadaceae</taxon>
        <taxon>Sphingomonas</taxon>
    </lineage>
</organism>
<dbReference type="InterPro" id="IPR018392">
    <property type="entry name" value="LysM"/>
</dbReference>
<dbReference type="InterPro" id="IPR036779">
    <property type="entry name" value="LysM_dom_sf"/>
</dbReference>
<feature type="signal peptide" evidence="7">
    <location>
        <begin position="1"/>
        <end position="21"/>
    </location>
</feature>
<name>A0ABT0RES4_9SPHN</name>